<feature type="chain" id="PRO_5013137796" description="SH3 domain-containing protein" evidence="1">
    <location>
        <begin position="28"/>
        <end position="317"/>
    </location>
</feature>
<dbReference type="Gene3D" id="2.30.30.40">
    <property type="entry name" value="SH3 Domains"/>
    <property type="match status" value="1"/>
</dbReference>
<evidence type="ECO:0000313" key="2">
    <source>
        <dbReference type="EMBL" id="SKB94159.1"/>
    </source>
</evidence>
<dbReference type="OrthoDB" id="9816009at2"/>
<reference evidence="3" key="1">
    <citation type="submission" date="2017-02" db="EMBL/GenBank/DDBJ databases">
        <authorList>
            <person name="Varghese N."/>
            <person name="Submissions S."/>
        </authorList>
    </citation>
    <scope>NUCLEOTIDE SEQUENCE [LARGE SCALE GENOMIC DNA]</scope>
    <source>
        <strain evidence="3">R11H</strain>
    </source>
</reference>
<proteinExistence type="predicted"/>
<sequence>MTLSTTSRRPGALAVFGAAGAMLLTIAACSDGDTIDNEAKQAGIAANDEAVSPAADTARLARDVRVGAAEADFGQCDAVGRVGGLPGGEDNFLAVREAPTTRARELARLDPGARVYLCDRNESGKWFGVVYRSSGSLPEGNGCALHAAAKGAYDGPCRSGWVSARYVMRERHITENGEEMPPQASEQEAAGAAYAANSPLAGEQPVENDRSHYFCEIFEGFITDAAARRRRAQQGIKKGYYLSDVFEAPKGQSEELERKYKEHGLKRFDYDHIASLRSPRCFEFGGIDEARQEHRTYRTDYGNSKYFEVVPTFWRGQ</sequence>
<evidence type="ECO:0000256" key="1">
    <source>
        <dbReference type="SAM" id="SignalP"/>
    </source>
</evidence>
<protein>
    <recommendedName>
        <fullName evidence="4">SH3 domain-containing protein</fullName>
    </recommendedName>
</protein>
<accession>A0A1T5FDB5</accession>
<name>A0A1T5FDB5_9SPHN</name>
<dbReference type="RefSeq" id="WP_139375858.1">
    <property type="nucleotide sequence ID" value="NZ_FUYP01000033.1"/>
</dbReference>
<keyword evidence="1" id="KW-0732">Signal</keyword>
<organism evidence="2 3">
    <name type="scientific">Sphingopyxis flava</name>
    <dbReference type="NCBI Taxonomy" id="1507287"/>
    <lineage>
        <taxon>Bacteria</taxon>
        <taxon>Pseudomonadati</taxon>
        <taxon>Pseudomonadota</taxon>
        <taxon>Alphaproteobacteria</taxon>
        <taxon>Sphingomonadales</taxon>
        <taxon>Sphingomonadaceae</taxon>
        <taxon>Sphingopyxis</taxon>
    </lineage>
</organism>
<feature type="signal peptide" evidence="1">
    <location>
        <begin position="1"/>
        <end position="27"/>
    </location>
</feature>
<keyword evidence="3" id="KW-1185">Reference proteome</keyword>
<evidence type="ECO:0000313" key="3">
    <source>
        <dbReference type="Proteomes" id="UP000190044"/>
    </source>
</evidence>
<evidence type="ECO:0008006" key="4">
    <source>
        <dbReference type="Google" id="ProtNLM"/>
    </source>
</evidence>
<dbReference type="Proteomes" id="UP000190044">
    <property type="component" value="Unassembled WGS sequence"/>
</dbReference>
<dbReference type="EMBL" id="FUYP01000033">
    <property type="protein sequence ID" value="SKB94159.1"/>
    <property type="molecule type" value="Genomic_DNA"/>
</dbReference>
<gene>
    <name evidence="2" type="ORF">SAMN06295937_10335</name>
</gene>
<dbReference type="AlphaFoldDB" id="A0A1T5FDB5"/>